<gene>
    <name evidence="1" type="ORF">L2E82_16001</name>
</gene>
<accession>A0ACB9F3V4</accession>
<reference evidence="1 2" key="2">
    <citation type="journal article" date="2022" name="Mol. Ecol. Resour.">
        <title>The genomes of chicory, endive, great burdock and yacon provide insights into Asteraceae paleo-polyploidization history and plant inulin production.</title>
        <authorList>
            <person name="Fan W."/>
            <person name="Wang S."/>
            <person name="Wang H."/>
            <person name="Wang A."/>
            <person name="Jiang F."/>
            <person name="Liu H."/>
            <person name="Zhao H."/>
            <person name="Xu D."/>
            <person name="Zhang Y."/>
        </authorList>
    </citation>
    <scope>NUCLEOTIDE SEQUENCE [LARGE SCALE GENOMIC DNA]</scope>
    <source>
        <strain evidence="2">cv. Punajuju</strain>
        <tissue evidence="1">Leaves</tissue>
    </source>
</reference>
<keyword evidence="2" id="KW-1185">Reference proteome</keyword>
<evidence type="ECO:0000313" key="1">
    <source>
        <dbReference type="EMBL" id="KAI3765954.1"/>
    </source>
</evidence>
<reference evidence="2" key="1">
    <citation type="journal article" date="2022" name="Mol. Ecol. Resour.">
        <title>The genomes of chicory, endive, great burdock and yacon provide insights into Asteraceae palaeo-polyploidization history and plant inulin production.</title>
        <authorList>
            <person name="Fan W."/>
            <person name="Wang S."/>
            <person name="Wang H."/>
            <person name="Wang A."/>
            <person name="Jiang F."/>
            <person name="Liu H."/>
            <person name="Zhao H."/>
            <person name="Xu D."/>
            <person name="Zhang Y."/>
        </authorList>
    </citation>
    <scope>NUCLEOTIDE SEQUENCE [LARGE SCALE GENOMIC DNA]</scope>
    <source>
        <strain evidence="2">cv. Punajuju</strain>
    </source>
</reference>
<organism evidence="1 2">
    <name type="scientific">Cichorium intybus</name>
    <name type="common">Chicory</name>
    <dbReference type="NCBI Taxonomy" id="13427"/>
    <lineage>
        <taxon>Eukaryota</taxon>
        <taxon>Viridiplantae</taxon>
        <taxon>Streptophyta</taxon>
        <taxon>Embryophyta</taxon>
        <taxon>Tracheophyta</taxon>
        <taxon>Spermatophyta</taxon>
        <taxon>Magnoliopsida</taxon>
        <taxon>eudicotyledons</taxon>
        <taxon>Gunneridae</taxon>
        <taxon>Pentapetalae</taxon>
        <taxon>asterids</taxon>
        <taxon>campanulids</taxon>
        <taxon>Asterales</taxon>
        <taxon>Asteraceae</taxon>
        <taxon>Cichorioideae</taxon>
        <taxon>Cichorieae</taxon>
        <taxon>Cichoriinae</taxon>
        <taxon>Cichorium</taxon>
    </lineage>
</organism>
<sequence length="119" mass="13126">MKAFHDFTCCLLVFINLVDYTNGNIPWGVESAVPDLKSSLVEVKGIFPAAELVKYVHKRTGIHAMIVKQHPEPKKEEDKNCKEEKKGGGGGEKKEEKKTDEGGQKQGAAAKPEDPSPHR</sequence>
<proteinExistence type="predicted"/>
<dbReference type="EMBL" id="CM042011">
    <property type="protein sequence ID" value="KAI3765954.1"/>
    <property type="molecule type" value="Genomic_DNA"/>
</dbReference>
<evidence type="ECO:0000313" key="2">
    <source>
        <dbReference type="Proteomes" id="UP001055811"/>
    </source>
</evidence>
<name>A0ACB9F3V4_CICIN</name>
<comment type="caution">
    <text evidence="1">The sequence shown here is derived from an EMBL/GenBank/DDBJ whole genome shotgun (WGS) entry which is preliminary data.</text>
</comment>
<protein>
    <submittedName>
        <fullName evidence="1">Uncharacterized protein</fullName>
    </submittedName>
</protein>
<dbReference type="Proteomes" id="UP001055811">
    <property type="component" value="Linkage Group LG03"/>
</dbReference>